<dbReference type="InterPro" id="IPR029058">
    <property type="entry name" value="AB_hydrolase_fold"/>
</dbReference>
<dbReference type="GO" id="GO:0052689">
    <property type="term" value="F:carboxylic ester hydrolase activity"/>
    <property type="evidence" value="ECO:0007669"/>
    <property type="project" value="UniProtKB-KW"/>
</dbReference>
<sequence>MKKLKLMIISSLLMATGITAFAAKTNDKKVEKKSVIFTGSTKEKCMSLKNSKIYQTEITSTEWKEEGPLEEDENARFSGSSTAKASAPAHCVVRGEIEQRKGADGKDYSIGFELRLPSKWNNKFLFQGGGGLNGTVSPAVGKARPSGSTATPALTRGYVVVSTDSGHSGSRDTSFAKDQQAILNYAFQSTGKVTNVAKQLIEIMYSSQPKHSYFMGCSNGGREAMQAAMYYPNEFDGIVAGNPGFRLSKAAIGEAWDNNQFLKYAPTDSNGNKIVADALTEEDLKTVVEGVIERCDAKDGLKDGIINSWEKCDFKPEMVEKKIGKEKVDLLNAIFNGAKNSKGENVYASWPYDAGISTRGWRMWKHGISKTGTPNSMNFMMGSSSLSDYYMKPAKPGMKSTEFDFDKDVAKTNEIGGLNDADKTDLSTFKARGGKMIIYEGVSDPVFSAHDIRDWYKKLVENMGNVDSFTRLFMVPGMNHCGGGPAMENFDALTALEKWTENGVAPDYIVGKAGKEYPDPNKEQPLCPYPKVATYIGGDKNKASSFECK</sequence>
<evidence type="ECO:0000256" key="2">
    <source>
        <dbReference type="ARBA" id="ARBA00022487"/>
    </source>
</evidence>
<dbReference type="AlphaFoldDB" id="A0AB39V6R2"/>
<evidence type="ECO:0000256" key="6">
    <source>
        <dbReference type="ARBA" id="ARBA00022837"/>
    </source>
</evidence>
<evidence type="ECO:0000256" key="8">
    <source>
        <dbReference type="SAM" id="SignalP"/>
    </source>
</evidence>
<dbReference type="RefSeq" id="WP_369717037.1">
    <property type="nucleotide sequence ID" value="NZ_CP165647.1"/>
</dbReference>
<evidence type="ECO:0000313" key="9">
    <source>
        <dbReference type="EMBL" id="XDU63090.1"/>
    </source>
</evidence>
<dbReference type="KEGG" id="lala:AB8B28_04365"/>
<keyword evidence="7" id="KW-1015">Disulfide bond</keyword>
<evidence type="ECO:0000256" key="7">
    <source>
        <dbReference type="ARBA" id="ARBA00023157"/>
    </source>
</evidence>
<gene>
    <name evidence="9" type="ORF">AB8B28_04365</name>
</gene>
<feature type="chain" id="PRO_5044259592" evidence="8">
    <location>
        <begin position="23"/>
        <end position="549"/>
    </location>
</feature>
<keyword evidence="4 8" id="KW-0732">Signal</keyword>
<dbReference type="EMBL" id="CP165647">
    <property type="protein sequence ID" value="XDU63090.1"/>
    <property type="molecule type" value="Genomic_DNA"/>
</dbReference>
<evidence type="ECO:0000256" key="5">
    <source>
        <dbReference type="ARBA" id="ARBA00022801"/>
    </source>
</evidence>
<dbReference type="SUPFAM" id="SSF53474">
    <property type="entry name" value="alpha/beta-Hydrolases"/>
    <property type="match status" value="1"/>
</dbReference>
<keyword evidence="5 9" id="KW-0378">Hydrolase</keyword>
<name>A0AB39V6R2_9FUSO</name>
<dbReference type="Gene3D" id="3.40.50.1820">
    <property type="entry name" value="alpha/beta hydrolase"/>
    <property type="match status" value="1"/>
</dbReference>
<keyword evidence="3" id="KW-0479">Metal-binding</keyword>
<comment type="similarity">
    <text evidence="1">Belongs to the tannase family.</text>
</comment>
<keyword evidence="6" id="KW-0106">Calcium</keyword>
<dbReference type="GO" id="GO:0046872">
    <property type="term" value="F:metal ion binding"/>
    <property type="evidence" value="ECO:0007669"/>
    <property type="project" value="UniProtKB-KW"/>
</dbReference>
<feature type="signal peptide" evidence="8">
    <location>
        <begin position="1"/>
        <end position="22"/>
    </location>
</feature>
<evidence type="ECO:0000256" key="1">
    <source>
        <dbReference type="ARBA" id="ARBA00006249"/>
    </source>
</evidence>
<dbReference type="PANTHER" id="PTHR33938:SF15">
    <property type="entry name" value="FERULOYL ESTERASE B-RELATED"/>
    <property type="match status" value="1"/>
</dbReference>
<proteinExistence type="inferred from homology"/>
<dbReference type="Pfam" id="PF07519">
    <property type="entry name" value="Tannase"/>
    <property type="match status" value="1"/>
</dbReference>
<evidence type="ECO:0000256" key="3">
    <source>
        <dbReference type="ARBA" id="ARBA00022723"/>
    </source>
</evidence>
<keyword evidence="2" id="KW-0719">Serine esterase</keyword>
<dbReference type="PANTHER" id="PTHR33938">
    <property type="entry name" value="FERULOYL ESTERASE B-RELATED"/>
    <property type="match status" value="1"/>
</dbReference>
<accession>A0AB39V6R2</accession>
<reference evidence="9" key="1">
    <citation type="submission" date="2024-07" db="EMBL/GenBank/DDBJ databases">
        <authorList>
            <person name="Li X.-J."/>
            <person name="Wang X."/>
        </authorList>
    </citation>
    <scope>NUCLEOTIDE SEQUENCE</scope>
    <source>
        <strain evidence="9">HSP-536</strain>
    </source>
</reference>
<evidence type="ECO:0000256" key="4">
    <source>
        <dbReference type="ARBA" id="ARBA00022729"/>
    </source>
</evidence>
<dbReference type="InterPro" id="IPR011118">
    <property type="entry name" value="Tannase/feruloyl_esterase"/>
</dbReference>
<protein>
    <submittedName>
        <fullName evidence="9">Tannase/feruloyl esterase family alpha/beta hydrolase</fullName>
    </submittedName>
</protein>
<organism evidence="9">
    <name type="scientific">Leptotrichia alba</name>
    <dbReference type="NCBI Taxonomy" id="3239304"/>
    <lineage>
        <taxon>Bacteria</taxon>
        <taxon>Fusobacteriati</taxon>
        <taxon>Fusobacteriota</taxon>
        <taxon>Fusobacteriia</taxon>
        <taxon>Fusobacteriales</taxon>
        <taxon>Leptotrichiaceae</taxon>
        <taxon>Leptotrichia</taxon>
    </lineage>
</organism>